<accession>A0A165CYS3</accession>
<dbReference type="GeneID" id="63826541"/>
<keyword evidence="2" id="KW-1185">Reference proteome</keyword>
<gene>
    <name evidence="1" type="ORF">LAESUDRAFT_728790</name>
</gene>
<name>A0A165CYS3_9APHY</name>
<sequence>MYYSYNIQLFFKLTREPNCDADLVFSHDAEGDSQALRSRHGDNRPTTLAWKVVYGIMAHVCETFAAILNNSEFTRFPRARESNVCIRCILHGIVRYLDHRCYQEEIRNGIENHLTHSWLRGRRKVPAPLPRPSSAPWCGS</sequence>
<dbReference type="EMBL" id="KV427641">
    <property type="protein sequence ID" value="KZT03767.1"/>
    <property type="molecule type" value="Genomic_DNA"/>
</dbReference>
<reference evidence="1 2" key="1">
    <citation type="journal article" date="2016" name="Mol. Biol. Evol.">
        <title>Comparative Genomics of Early-Diverging Mushroom-Forming Fungi Provides Insights into the Origins of Lignocellulose Decay Capabilities.</title>
        <authorList>
            <person name="Nagy L.G."/>
            <person name="Riley R."/>
            <person name="Tritt A."/>
            <person name="Adam C."/>
            <person name="Daum C."/>
            <person name="Floudas D."/>
            <person name="Sun H."/>
            <person name="Yadav J.S."/>
            <person name="Pangilinan J."/>
            <person name="Larsson K.H."/>
            <person name="Matsuura K."/>
            <person name="Barry K."/>
            <person name="Labutti K."/>
            <person name="Kuo R."/>
            <person name="Ohm R.A."/>
            <person name="Bhattacharya S.S."/>
            <person name="Shirouzu T."/>
            <person name="Yoshinaga Y."/>
            <person name="Martin F.M."/>
            <person name="Grigoriev I.V."/>
            <person name="Hibbett D.S."/>
        </authorList>
    </citation>
    <scope>NUCLEOTIDE SEQUENCE [LARGE SCALE GENOMIC DNA]</scope>
    <source>
        <strain evidence="1 2">93-53</strain>
    </source>
</reference>
<dbReference type="RefSeq" id="XP_040761507.1">
    <property type="nucleotide sequence ID" value="XM_040909512.1"/>
</dbReference>
<organism evidence="1 2">
    <name type="scientific">Laetiporus sulphureus 93-53</name>
    <dbReference type="NCBI Taxonomy" id="1314785"/>
    <lineage>
        <taxon>Eukaryota</taxon>
        <taxon>Fungi</taxon>
        <taxon>Dikarya</taxon>
        <taxon>Basidiomycota</taxon>
        <taxon>Agaricomycotina</taxon>
        <taxon>Agaricomycetes</taxon>
        <taxon>Polyporales</taxon>
        <taxon>Laetiporus</taxon>
    </lineage>
</organism>
<evidence type="ECO:0000313" key="1">
    <source>
        <dbReference type="EMBL" id="KZT03767.1"/>
    </source>
</evidence>
<dbReference type="InParanoid" id="A0A165CYS3"/>
<dbReference type="Proteomes" id="UP000076871">
    <property type="component" value="Unassembled WGS sequence"/>
</dbReference>
<proteinExistence type="predicted"/>
<protein>
    <submittedName>
        <fullName evidence="1">Uncharacterized protein</fullName>
    </submittedName>
</protein>
<evidence type="ECO:0000313" key="2">
    <source>
        <dbReference type="Proteomes" id="UP000076871"/>
    </source>
</evidence>
<dbReference type="AlphaFoldDB" id="A0A165CYS3"/>